<comment type="pathway">
    <text evidence="1">Protein modification; protein glycosylation.</text>
</comment>
<accession>A0A8S9M3K5</accession>
<evidence type="ECO:0000313" key="3">
    <source>
        <dbReference type="EMBL" id="KAF2613482.1"/>
    </source>
</evidence>
<dbReference type="PANTHER" id="PTHR12640:SF0">
    <property type="entry name" value="DOLICHYL-DIPHOSPHOOLIGOSACCHARIDE--PROTEIN GLYCOSYLTRANSFERASE SUBUNIT 2"/>
    <property type="match status" value="1"/>
</dbReference>
<keyword evidence="1" id="KW-0256">Endoplasmic reticulum</keyword>
<dbReference type="InterPro" id="IPR055373">
    <property type="entry name" value="Ribophorin_II_N"/>
</dbReference>
<dbReference type="AlphaFoldDB" id="A0A8S9M3K5"/>
<evidence type="ECO:0000256" key="1">
    <source>
        <dbReference type="RuleBase" id="RU366029"/>
    </source>
</evidence>
<gene>
    <name evidence="3" type="ORF">F2Q70_00013239</name>
</gene>
<feature type="domain" description="Ribophorin II N-terminal" evidence="2">
    <location>
        <begin position="118"/>
        <end position="291"/>
    </location>
</feature>
<proteinExistence type="inferred from homology"/>
<comment type="caution">
    <text evidence="3">The sequence shown here is derived from an EMBL/GenBank/DDBJ whole genome shotgun (WGS) entry which is preliminary data.</text>
</comment>
<dbReference type="EMBL" id="QGKY02000089">
    <property type="protein sequence ID" value="KAF2613482.1"/>
    <property type="molecule type" value="Genomic_DNA"/>
</dbReference>
<sequence length="292" mass="32171">MLKVLDVSVVEAIVSIFLMKCEDGRRSRTVSGLDSRRSNLRCCFIISSDFKLSPIRGLGCVRTCRWILQKVLAKPETFTVWLLVKAQDLFVCVVDDCVRNHFEFAVFVVFSLEEAYEAKLLLDFYYSVRALVLVNEQFSGNDISFGDAEAIFLSIKALSQSDGRWRYSSNNPESSSFAAGLAFETLGGVISLAPSEIDQSLIQTLKTSILKLFDSIQKYDDGTFYFDGSEGPISTTASVIRGLTSFAAAESTRLNLAGDNIVGLAKFFLGVGIPGDAKDFFNQIDALACLED</sequence>
<protein>
    <recommendedName>
        <fullName evidence="1">Dolichyl-diphosphooligosaccharide--protein glycosyltransferase subunit 2</fullName>
    </recommendedName>
    <alternativeName>
        <fullName evidence="1">Ribophorin-2</fullName>
    </alternativeName>
</protein>
<dbReference type="PANTHER" id="PTHR12640">
    <property type="entry name" value="RIBOPHORIN II"/>
    <property type="match status" value="1"/>
</dbReference>
<organism evidence="3">
    <name type="scientific">Brassica cretica</name>
    <name type="common">Mustard</name>
    <dbReference type="NCBI Taxonomy" id="69181"/>
    <lineage>
        <taxon>Eukaryota</taxon>
        <taxon>Viridiplantae</taxon>
        <taxon>Streptophyta</taxon>
        <taxon>Embryophyta</taxon>
        <taxon>Tracheophyta</taxon>
        <taxon>Spermatophyta</taxon>
        <taxon>Magnoliopsida</taxon>
        <taxon>eudicotyledons</taxon>
        <taxon>Gunneridae</taxon>
        <taxon>Pentapetalae</taxon>
        <taxon>rosids</taxon>
        <taxon>malvids</taxon>
        <taxon>Brassicales</taxon>
        <taxon>Brassicaceae</taxon>
        <taxon>Brassiceae</taxon>
        <taxon>Brassica</taxon>
    </lineage>
</organism>
<evidence type="ECO:0000259" key="2">
    <source>
        <dbReference type="Pfam" id="PF05817"/>
    </source>
</evidence>
<dbReference type="GO" id="GO:0008250">
    <property type="term" value="C:oligosaccharyltransferase complex"/>
    <property type="evidence" value="ECO:0007669"/>
    <property type="project" value="UniProtKB-UniRule"/>
</dbReference>
<dbReference type="InterPro" id="IPR008814">
    <property type="entry name" value="Swp1"/>
</dbReference>
<reference evidence="3" key="1">
    <citation type="submission" date="2019-12" db="EMBL/GenBank/DDBJ databases">
        <title>Genome sequencing and annotation of Brassica cretica.</title>
        <authorList>
            <person name="Studholme D.J."/>
            <person name="Sarris P.F."/>
        </authorList>
    </citation>
    <scope>NUCLEOTIDE SEQUENCE</scope>
    <source>
        <strain evidence="3">PFS-102/07</strain>
        <tissue evidence="3">Leaf</tissue>
    </source>
</reference>
<dbReference type="Pfam" id="PF05817">
    <property type="entry name" value="Ribophorin_II"/>
    <property type="match status" value="1"/>
</dbReference>
<name>A0A8S9M3K5_BRACR</name>
<dbReference type="GO" id="GO:0006487">
    <property type="term" value="P:protein N-linked glycosylation"/>
    <property type="evidence" value="ECO:0007669"/>
    <property type="project" value="UniProtKB-UniRule"/>
</dbReference>
<comment type="function">
    <text evidence="1">Subunit of the oligosaccharyl transferase (OST) complex that catalyzes the initial transfer of a defined glycan (Glc(3)Man(9)GlcNAc(2) in eukaryotes) from the lipid carrier dolichol-pyrophosphate to an asparagine residue within an Asn-X-Ser/Thr consensus motif in nascent polypeptide chains, the first step in protein N-glycosylation. N-glycosylation occurs cotranslationally and the complex associates with the Sec61 complex at the channel-forming translocon complex that mediates protein translocation across the endoplasmic reticulum (ER). All subunits are required for a maximal enzyme activity.</text>
</comment>
<comment type="similarity">
    <text evidence="1">Belongs to the SWP1 family.</text>
</comment>
<comment type="subunit">
    <text evidence="1">Component of the oligosaccharyltransferase (OST) complex.</text>
</comment>
<comment type="subcellular location">
    <subcellularLocation>
        <location evidence="1">Endoplasmic reticulum membrane</location>
        <topology evidence="1">Multi-pass membrane protein</topology>
    </subcellularLocation>
</comment>